<dbReference type="GO" id="GO:0047570">
    <property type="term" value="F:3-oxoadipate enol-lactonase activity"/>
    <property type="evidence" value="ECO:0007669"/>
    <property type="project" value="InterPro"/>
</dbReference>
<dbReference type="InterPro" id="IPR029058">
    <property type="entry name" value="AB_hydrolase_fold"/>
</dbReference>
<dbReference type="EMBL" id="FODN01000002">
    <property type="protein sequence ID" value="SEO00825.1"/>
    <property type="molecule type" value="Genomic_DNA"/>
</dbReference>
<dbReference type="InterPro" id="IPR026968">
    <property type="entry name" value="PcaD/CatD"/>
</dbReference>
<dbReference type="GO" id="GO:0042952">
    <property type="term" value="P:beta-ketoadipate pathway"/>
    <property type="evidence" value="ECO:0007669"/>
    <property type="project" value="InterPro"/>
</dbReference>
<dbReference type="STRING" id="604089.SAMN04487942_1547"/>
<dbReference type="PANTHER" id="PTHR43433">
    <property type="entry name" value="HYDROLASE, ALPHA/BETA FOLD FAMILY PROTEIN"/>
    <property type="match status" value="1"/>
</dbReference>
<accession>A0A1H8L6V1</accession>
<gene>
    <name evidence="2" type="ORF">SAMN04487942_1547</name>
</gene>
<dbReference type="InterPro" id="IPR050471">
    <property type="entry name" value="AB_hydrolase"/>
</dbReference>
<reference evidence="3" key="1">
    <citation type="submission" date="2016-10" db="EMBL/GenBank/DDBJ databases">
        <authorList>
            <person name="Varghese N."/>
            <person name="Submissions S."/>
        </authorList>
    </citation>
    <scope>NUCLEOTIDE SEQUENCE [LARGE SCALE GENOMIC DNA]</scope>
    <source>
        <strain evidence="3">CGMCC 1.8704</strain>
    </source>
</reference>
<dbReference type="RefSeq" id="WP_091168626.1">
    <property type="nucleotide sequence ID" value="NZ_CBCSFM010000002.1"/>
</dbReference>
<name>A0A1H8L6V1_9FLAO</name>
<dbReference type="SUPFAM" id="SSF53474">
    <property type="entry name" value="alpha/beta-Hydrolases"/>
    <property type="match status" value="1"/>
</dbReference>
<sequence>MSKIKIQHTTLNYVFDDFKKEQTIVFSNSLGTDLTMWDKQIELLGTEFNILRYDTRGHGKSEATEGEYSIEMLGNDVLDLLDHLKIEKVNFCGLSIGGLTGQWLGIHAPERLNKLILCNTAVKIGNKEGWNTRIETVQKNGLDSIVSGTQERWFTSEYLTENKTEVDSVLAKFVQTPVAGYSSCCAAVRDADFTDEVSKILAPTLIISGTEDLVTTVNDGDFLMEKIPNSLLAALKTAHISNIEKADDFTKLLIEFIKN</sequence>
<dbReference type="AlphaFoldDB" id="A0A1H8L6V1"/>
<dbReference type="Proteomes" id="UP000198657">
    <property type="component" value="Unassembled WGS sequence"/>
</dbReference>
<evidence type="ECO:0000313" key="2">
    <source>
        <dbReference type="EMBL" id="SEO00825.1"/>
    </source>
</evidence>
<proteinExistence type="predicted"/>
<evidence type="ECO:0000259" key="1">
    <source>
        <dbReference type="Pfam" id="PF00561"/>
    </source>
</evidence>
<organism evidence="2 3">
    <name type="scientific">Flavobacterium sinopsychrotolerans</name>
    <dbReference type="NCBI Taxonomy" id="604089"/>
    <lineage>
        <taxon>Bacteria</taxon>
        <taxon>Pseudomonadati</taxon>
        <taxon>Bacteroidota</taxon>
        <taxon>Flavobacteriia</taxon>
        <taxon>Flavobacteriales</taxon>
        <taxon>Flavobacteriaceae</taxon>
        <taxon>Flavobacterium</taxon>
    </lineage>
</organism>
<dbReference type="Pfam" id="PF00561">
    <property type="entry name" value="Abhydrolase_1"/>
    <property type="match status" value="1"/>
</dbReference>
<keyword evidence="3" id="KW-1185">Reference proteome</keyword>
<dbReference type="InterPro" id="IPR000073">
    <property type="entry name" value="AB_hydrolase_1"/>
</dbReference>
<evidence type="ECO:0000313" key="3">
    <source>
        <dbReference type="Proteomes" id="UP000198657"/>
    </source>
</evidence>
<dbReference type="Gene3D" id="3.40.50.1820">
    <property type="entry name" value="alpha/beta hydrolase"/>
    <property type="match status" value="1"/>
</dbReference>
<dbReference type="PANTHER" id="PTHR43433:SF5">
    <property type="entry name" value="AB HYDROLASE-1 DOMAIN-CONTAINING PROTEIN"/>
    <property type="match status" value="1"/>
</dbReference>
<dbReference type="PRINTS" id="PR00111">
    <property type="entry name" value="ABHYDROLASE"/>
</dbReference>
<dbReference type="NCBIfam" id="TIGR02427">
    <property type="entry name" value="protocat_pcaD"/>
    <property type="match status" value="1"/>
</dbReference>
<dbReference type="OrthoDB" id="9780932at2"/>
<feature type="domain" description="AB hydrolase-1" evidence="1">
    <location>
        <begin position="23"/>
        <end position="245"/>
    </location>
</feature>
<protein>
    <submittedName>
        <fullName evidence="2">3-oxoadipate enol-lactonase</fullName>
    </submittedName>
</protein>